<organism evidence="1 2">
    <name type="scientific">Saccharopolyspora gloriosae</name>
    <dbReference type="NCBI Taxonomy" id="455344"/>
    <lineage>
        <taxon>Bacteria</taxon>
        <taxon>Bacillati</taxon>
        <taxon>Actinomycetota</taxon>
        <taxon>Actinomycetes</taxon>
        <taxon>Pseudonocardiales</taxon>
        <taxon>Pseudonocardiaceae</taxon>
        <taxon>Saccharopolyspora</taxon>
    </lineage>
</organism>
<proteinExistence type="predicted"/>
<protein>
    <submittedName>
        <fullName evidence="1">Uncharacterized protein</fullName>
    </submittedName>
</protein>
<sequence length="45" mass="4853">MFILVVVMLFVLVVGAVMFTDLLDDGFRGAGAAVAQLVRESRTHS</sequence>
<dbReference type="Proteomes" id="UP000580474">
    <property type="component" value="Unassembled WGS sequence"/>
</dbReference>
<dbReference type="EMBL" id="JACHIV010000001">
    <property type="protein sequence ID" value="MBB5069185.1"/>
    <property type="molecule type" value="Genomic_DNA"/>
</dbReference>
<accession>A0A840NGH3</accession>
<reference evidence="1 2" key="1">
    <citation type="submission" date="2020-08" db="EMBL/GenBank/DDBJ databases">
        <title>Sequencing the genomes of 1000 actinobacteria strains.</title>
        <authorList>
            <person name="Klenk H.-P."/>
        </authorList>
    </citation>
    <scope>NUCLEOTIDE SEQUENCE [LARGE SCALE GENOMIC DNA]</scope>
    <source>
        <strain evidence="1 2">DSM 45582</strain>
    </source>
</reference>
<dbReference type="AlphaFoldDB" id="A0A840NGH3"/>
<dbReference type="RefSeq" id="WP_184478905.1">
    <property type="nucleotide sequence ID" value="NZ_JACHIV010000001.1"/>
</dbReference>
<gene>
    <name evidence="1" type="ORF">BJ969_002273</name>
</gene>
<keyword evidence="2" id="KW-1185">Reference proteome</keyword>
<name>A0A840NGH3_9PSEU</name>
<evidence type="ECO:0000313" key="1">
    <source>
        <dbReference type="EMBL" id="MBB5069185.1"/>
    </source>
</evidence>
<comment type="caution">
    <text evidence="1">The sequence shown here is derived from an EMBL/GenBank/DDBJ whole genome shotgun (WGS) entry which is preliminary data.</text>
</comment>
<evidence type="ECO:0000313" key="2">
    <source>
        <dbReference type="Proteomes" id="UP000580474"/>
    </source>
</evidence>